<feature type="transmembrane region" description="Helical" evidence="12">
    <location>
        <begin position="383"/>
        <end position="403"/>
    </location>
</feature>
<feature type="transmembrane region" description="Helical" evidence="12">
    <location>
        <begin position="753"/>
        <end position="775"/>
    </location>
</feature>
<keyword evidence="13" id="KW-1185">Reference proteome</keyword>
<dbReference type="FunFam" id="1.20.1250.20:FF:000537">
    <property type="entry name" value="Peptide transporter family 2"/>
    <property type="match status" value="1"/>
</dbReference>
<evidence type="ECO:0000256" key="7">
    <source>
        <dbReference type="ARBA" id="ARBA00022989"/>
    </source>
</evidence>
<dbReference type="GO" id="GO:0016020">
    <property type="term" value="C:membrane"/>
    <property type="evidence" value="ECO:0007669"/>
    <property type="project" value="UniProtKB-SubCell"/>
</dbReference>
<evidence type="ECO:0000256" key="3">
    <source>
        <dbReference type="ARBA" id="ARBA00022448"/>
    </source>
</evidence>
<feature type="transmembrane region" description="Helical" evidence="12">
    <location>
        <begin position="101"/>
        <end position="121"/>
    </location>
</feature>
<dbReference type="FunFam" id="1.20.1250.20:FF:000049">
    <property type="entry name" value="Solute carrier family 15 member 2"/>
    <property type="match status" value="1"/>
</dbReference>
<dbReference type="WBParaSite" id="Csp11.Scaffold626.g6434.t1">
    <property type="protein sequence ID" value="Csp11.Scaffold626.g6434.t1"/>
    <property type="gene ID" value="Csp11.Scaffold626.g6434"/>
</dbReference>
<keyword evidence="5" id="KW-0571">Peptide transport</keyword>
<evidence type="ECO:0000256" key="11">
    <source>
        <dbReference type="SAM" id="MobiDB-lite"/>
    </source>
</evidence>
<feature type="compositionally biased region" description="Acidic residues" evidence="11">
    <location>
        <begin position="817"/>
        <end position="827"/>
    </location>
</feature>
<comment type="subcellular location">
    <subcellularLocation>
        <location evidence="1 10">Membrane</location>
        <topology evidence="1 10">Multi-pass membrane protein</topology>
    </subcellularLocation>
</comment>
<dbReference type="NCBIfam" id="TIGR00926">
    <property type="entry name" value="2A1704"/>
    <property type="match status" value="1"/>
</dbReference>
<dbReference type="Proteomes" id="UP000095282">
    <property type="component" value="Unplaced"/>
</dbReference>
<dbReference type="InterPro" id="IPR018456">
    <property type="entry name" value="PTR2_symporter_CS"/>
</dbReference>
<name>A0A1I7TJ45_9PELO</name>
<dbReference type="InterPro" id="IPR036259">
    <property type="entry name" value="MFS_trans_sf"/>
</dbReference>
<dbReference type="eggNOG" id="KOG1237">
    <property type="taxonomic scope" value="Eukaryota"/>
</dbReference>
<evidence type="ECO:0000256" key="2">
    <source>
        <dbReference type="ARBA" id="ARBA00005982"/>
    </source>
</evidence>
<keyword evidence="8 12" id="KW-0472">Membrane</keyword>
<protein>
    <recommendedName>
        <fullName evidence="9">Oligopeptide transporter 1</fullName>
    </recommendedName>
</protein>
<organism evidence="13 14">
    <name type="scientific">Caenorhabditis tropicalis</name>
    <dbReference type="NCBI Taxonomy" id="1561998"/>
    <lineage>
        <taxon>Eukaryota</taxon>
        <taxon>Metazoa</taxon>
        <taxon>Ecdysozoa</taxon>
        <taxon>Nematoda</taxon>
        <taxon>Chromadorea</taxon>
        <taxon>Rhabditida</taxon>
        <taxon>Rhabditina</taxon>
        <taxon>Rhabditomorpha</taxon>
        <taxon>Rhabditoidea</taxon>
        <taxon>Rhabditidae</taxon>
        <taxon>Peloderinae</taxon>
        <taxon>Caenorhabditis</taxon>
    </lineage>
</organism>
<accession>A0A1I7TJ45</accession>
<evidence type="ECO:0000256" key="9">
    <source>
        <dbReference type="ARBA" id="ARBA00078114"/>
    </source>
</evidence>
<evidence type="ECO:0000313" key="13">
    <source>
        <dbReference type="Proteomes" id="UP000095282"/>
    </source>
</evidence>
<feature type="transmembrane region" description="Helical" evidence="12">
    <location>
        <begin position="128"/>
        <end position="151"/>
    </location>
</feature>
<sequence length="855" mass="97042">MNYRQPAQNFVSSNDTYSHLPARLLRYPIRKKKYGEELETVPLPEKKIYTTWPDMIKHWPKTTLCIVSNEFCERFSYYGMRTVLTFYLLNVLKFTDSQSTIFFNGFTVLCYTTPLLGSIVADGYIGKFWTIFSVSILYAIGQVVLALASIKNFQSPVHPWMDLAGLLIIAFGTGGIKPCVSAFGGDQFELGQERMLSLFFSMFYFSINAGSMISTFISPIFRSQPCLGQDSCYPMAFGIPAVLMIVATLVFMGGSFWYKKNPPKDNVFGEVSRLMFTAVRNKSKKGSTPKEHWLLHYLTTHDCALDPKCLELQAEKRNKKLCQKKKFIDDVRSLLRVLVMFLPVPMFWALYDQQGSVWLIQAIQMDCRLSDSLLLLPDQMQTLNAVLILAFIPLFQVIIYPVASKCVRLTPLRKMVTGGLLASLAFLITGFVQLQVNTTLPNLPGQGQSSISFWNQFDYDCPFTVTDASNSKRTLNQSMALHEDKNDKAGVYKLYQSKSPNSKSNADWPITFHITYDPKCGNTTTYETTINVNAKNKKVVYVGVGRFGYYQNTANTDKPTDGTGEFSMGIVSVLDNQYNKSFAMCRQDASDFDKAHPCNPRHPADFYFWEYDYNDHTDDREGYSPVTGARKEPVTVYKQKSVKPGIWRLYYLLNQPKDIDRQTYNKTFTQVKDANVNTTILYEQGGVYIYALIGSYDNPYLTILQIVQSNRVSILWQIPQIVVITAAEILFSITGYEFAYSQSAPSMKALVQALWLLTTAAGDTIIVIITILNLFDNMAVEFFVYAAAMFVVIAVFALLSIFYYTYNYYTTDEDHDEIGADDEDDSPSLDAPNPRYSIDNKAFNSDETDCLDVHF</sequence>
<dbReference type="GO" id="GO:0035673">
    <property type="term" value="F:oligopeptide transmembrane transporter activity"/>
    <property type="evidence" value="ECO:0007669"/>
    <property type="project" value="InterPro"/>
</dbReference>
<dbReference type="InterPro" id="IPR004768">
    <property type="entry name" value="Oligopep_transport"/>
</dbReference>
<dbReference type="CDD" id="cd17347">
    <property type="entry name" value="MFS_SLC15A1_2_like"/>
    <property type="match status" value="1"/>
</dbReference>
<evidence type="ECO:0000256" key="5">
    <source>
        <dbReference type="ARBA" id="ARBA00022856"/>
    </source>
</evidence>
<feature type="transmembrane region" description="Helical" evidence="12">
    <location>
        <begin position="237"/>
        <end position="258"/>
    </location>
</feature>
<evidence type="ECO:0000256" key="4">
    <source>
        <dbReference type="ARBA" id="ARBA00022692"/>
    </source>
</evidence>
<keyword evidence="3 10" id="KW-0813">Transport</keyword>
<feature type="region of interest" description="Disordered" evidence="11">
    <location>
        <begin position="817"/>
        <end position="841"/>
    </location>
</feature>
<dbReference type="PANTHER" id="PTHR11654">
    <property type="entry name" value="OLIGOPEPTIDE TRANSPORTER-RELATED"/>
    <property type="match status" value="1"/>
</dbReference>
<feature type="transmembrane region" description="Helical" evidence="12">
    <location>
        <begin position="333"/>
        <end position="351"/>
    </location>
</feature>
<dbReference type="PROSITE" id="PS01022">
    <property type="entry name" value="PTR2_1"/>
    <property type="match status" value="1"/>
</dbReference>
<evidence type="ECO:0000256" key="1">
    <source>
        <dbReference type="ARBA" id="ARBA00004141"/>
    </source>
</evidence>
<dbReference type="GO" id="GO:0015031">
    <property type="term" value="P:protein transport"/>
    <property type="evidence" value="ECO:0007669"/>
    <property type="project" value="UniProtKB-KW"/>
</dbReference>
<feature type="transmembrane region" description="Helical" evidence="12">
    <location>
        <begin position="415"/>
        <end position="434"/>
    </location>
</feature>
<dbReference type="Pfam" id="PF00854">
    <property type="entry name" value="PTR2"/>
    <property type="match status" value="2"/>
</dbReference>
<evidence type="ECO:0000313" key="14">
    <source>
        <dbReference type="WBParaSite" id="Csp11.Scaffold626.g6434.t1"/>
    </source>
</evidence>
<dbReference type="STRING" id="1561998.A0A1I7TJ45"/>
<proteinExistence type="inferred from homology"/>
<dbReference type="SUPFAM" id="SSF103473">
    <property type="entry name" value="MFS general substrate transporter"/>
    <property type="match status" value="1"/>
</dbReference>
<evidence type="ECO:0000256" key="10">
    <source>
        <dbReference type="RuleBase" id="RU003755"/>
    </source>
</evidence>
<feature type="transmembrane region" description="Helical" evidence="12">
    <location>
        <begin position="782"/>
        <end position="806"/>
    </location>
</feature>
<dbReference type="PROSITE" id="PS01023">
    <property type="entry name" value="PTR2_2"/>
    <property type="match status" value="1"/>
</dbReference>
<dbReference type="InterPro" id="IPR000109">
    <property type="entry name" value="POT_fam"/>
</dbReference>
<evidence type="ECO:0000256" key="6">
    <source>
        <dbReference type="ARBA" id="ARBA00022927"/>
    </source>
</evidence>
<keyword evidence="6" id="KW-0653">Protein transport</keyword>
<dbReference type="AlphaFoldDB" id="A0A1I7TJ45"/>
<keyword evidence="4 10" id="KW-0812">Transmembrane</keyword>
<comment type="similarity">
    <text evidence="2 10">Belongs to the major facilitator superfamily. Proton-dependent oligopeptide transporter (POT/PTR) (TC 2.A.17) family.</text>
</comment>
<feature type="transmembrane region" description="Helical" evidence="12">
    <location>
        <begin position="196"/>
        <end position="217"/>
    </location>
</feature>
<reference evidence="14" key="1">
    <citation type="submission" date="2016-11" db="UniProtKB">
        <authorList>
            <consortium name="WormBaseParasite"/>
        </authorList>
    </citation>
    <scope>IDENTIFICATION</scope>
</reference>
<feature type="transmembrane region" description="Helical" evidence="12">
    <location>
        <begin position="163"/>
        <end position="184"/>
    </location>
</feature>
<keyword evidence="7 12" id="KW-1133">Transmembrane helix</keyword>
<evidence type="ECO:0000256" key="8">
    <source>
        <dbReference type="ARBA" id="ARBA00023136"/>
    </source>
</evidence>
<evidence type="ECO:0000256" key="12">
    <source>
        <dbReference type="SAM" id="Phobius"/>
    </source>
</evidence>
<dbReference type="Gene3D" id="1.20.1250.20">
    <property type="entry name" value="MFS general substrate transporter like domains"/>
    <property type="match status" value="2"/>
</dbReference>